<dbReference type="Proteomes" id="UP000245626">
    <property type="component" value="Unassembled WGS sequence"/>
</dbReference>
<protein>
    <submittedName>
        <fullName evidence="1">GroES-like protein</fullName>
    </submittedName>
</protein>
<dbReference type="EMBL" id="KZ819735">
    <property type="protein sequence ID" value="PWN53227.1"/>
    <property type="molecule type" value="Genomic_DNA"/>
</dbReference>
<proteinExistence type="predicted"/>
<keyword evidence="2" id="KW-1185">Reference proteome</keyword>
<sequence length="510" mass="55083">MATINPVEVETFQKEVSPLPPTALDSRLYGPRVVTAEERAAALSLLTPSFADAILGAGWDDVPSPPQPSSPRQTSYKDPTSFRNNSYSSSSSASSSSSSSSTNLPGEPSTPPSTTPLDKIPVFQPRQLTEALLVRSCRQGWERAFELHRDWPKPEIQIEDEILIRNKAVGLNPVDWKSVSYNFGIADWPWVLGRDIAGVVEGVGEGVKGFKKGDRVWTCADSRDSRAGGYQRYSVARSATVARIPDNVTDDQAATIGTGLITAAVVLHWFFKIPLPTEIAISIGAKDVGHEEDDWLVIYGGGAITGIYAAQLAKLSGLKVLSVASPSNFEYLKSLGVTECVDRFGSEEEILDSIHQKTGGRLGFAIDCVGSKTSATCYRALKRAGGNGRQGHGQMVCLAGNPKPEVIESKIEGRDVKVHKISFSTTFYGDEGFSNSLLRSLEQVLEQGRLLPAKPEVVKDGLAGIRRGLESLRDGSAPRAKKLIIRVDETPPADLTYLGVRSEISWNGVV</sequence>
<evidence type="ECO:0000313" key="2">
    <source>
        <dbReference type="Proteomes" id="UP000245626"/>
    </source>
</evidence>
<reference evidence="1 2" key="1">
    <citation type="journal article" date="2018" name="Mol. Biol. Evol.">
        <title>Broad Genomic Sampling Reveals a Smut Pathogenic Ancestry of the Fungal Clade Ustilaginomycotina.</title>
        <authorList>
            <person name="Kijpornyongpan T."/>
            <person name="Mondo S.J."/>
            <person name="Barry K."/>
            <person name="Sandor L."/>
            <person name="Lee J."/>
            <person name="Lipzen A."/>
            <person name="Pangilinan J."/>
            <person name="LaButti K."/>
            <person name="Hainaut M."/>
            <person name="Henrissat B."/>
            <person name="Grigoriev I.V."/>
            <person name="Spatafora J.W."/>
            <person name="Aime M.C."/>
        </authorList>
    </citation>
    <scope>NUCLEOTIDE SEQUENCE [LARGE SCALE GENOMIC DNA]</scope>
    <source>
        <strain evidence="1 2">SA 807</strain>
    </source>
</reference>
<name>A0ACD0P5F2_9BASI</name>
<accession>A0ACD0P5F2</accession>
<organism evidence="1 2">
    <name type="scientific">Violaceomyces palustris</name>
    <dbReference type="NCBI Taxonomy" id="1673888"/>
    <lineage>
        <taxon>Eukaryota</taxon>
        <taxon>Fungi</taxon>
        <taxon>Dikarya</taxon>
        <taxon>Basidiomycota</taxon>
        <taxon>Ustilaginomycotina</taxon>
        <taxon>Ustilaginomycetes</taxon>
        <taxon>Violaceomycetales</taxon>
        <taxon>Violaceomycetaceae</taxon>
        <taxon>Violaceomyces</taxon>
    </lineage>
</organism>
<gene>
    <name evidence="1" type="ORF">IE53DRAFT_325224</name>
</gene>
<evidence type="ECO:0000313" key="1">
    <source>
        <dbReference type="EMBL" id="PWN53227.1"/>
    </source>
</evidence>